<evidence type="ECO:0000313" key="3">
    <source>
        <dbReference type="EMBL" id="MCX5615713.1"/>
    </source>
</evidence>
<dbReference type="RefSeq" id="WP_266126704.1">
    <property type="nucleotide sequence ID" value="NZ_JANIDV010000001.1"/>
</dbReference>
<name>A0ABT3WA80_9PROT</name>
<proteinExistence type="predicted"/>
<reference evidence="3" key="1">
    <citation type="submission" date="2022-07" db="EMBL/GenBank/DDBJ databases">
        <title>Bombella genomes.</title>
        <authorList>
            <person name="Harer L."/>
            <person name="Styblova S."/>
            <person name="Ehrmann M."/>
        </authorList>
    </citation>
    <scope>NUCLEOTIDE SEQUENCE</scope>
    <source>
        <strain evidence="3">TMW 2.2559</strain>
    </source>
</reference>
<organism evidence="3 4">
    <name type="scientific">Bombella dulcis</name>
    <dbReference type="NCBI Taxonomy" id="2967339"/>
    <lineage>
        <taxon>Bacteria</taxon>
        <taxon>Pseudomonadati</taxon>
        <taxon>Pseudomonadota</taxon>
        <taxon>Alphaproteobacteria</taxon>
        <taxon>Acetobacterales</taxon>
        <taxon>Acetobacteraceae</taxon>
        <taxon>Bombella</taxon>
    </lineage>
</organism>
<feature type="transmembrane region" description="Helical" evidence="2">
    <location>
        <begin position="191"/>
        <end position="208"/>
    </location>
</feature>
<keyword evidence="2" id="KW-0472">Membrane</keyword>
<dbReference type="EMBL" id="JANIDV010000001">
    <property type="protein sequence ID" value="MCX5615713.1"/>
    <property type="molecule type" value="Genomic_DNA"/>
</dbReference>
<feature type="coiled-coil region" evidence="1">
    <location>
        <begin position="20"/>
        <end position="54"/>
    </location>
</feature>
<accession>A0ABT3WA80</accession>
<sequence>MEEFSVEIWSLTGGEKSGVIESLLKEVSKLSNELDNLKNSSNNLSRKIEENEVSIGKIDENSKYLSESQEKLLEDISSFRTTKKDCEELFGDWQEKEKVLAEILDENKKINETLKEISSQAENTNQQAKDALEITTTMSLARAFKTRKDEAKVSAKIFSWAFYISAGIAILIVLGQFLFLELHSDNEINLLNAWLGKAPVLVFLFWVVQFSSKKSSQQHSIMEFYAQKQALAESYQGYKDQIKEFDGADSELEKLMTINLESVGKDSSTVMEQSHREKHSPFFELIELLLIWKGVKRDVIDKNVVKKNTSQKDNKVNGESP</sequence>
<feature type="coiled-coil region" evidence="1">
    <location>
        <begin position="100"/>
        <end position="134"/>
    </location>
</feature>
<feature type="transmembrane region" description="Helical" evidence="2">
    <location>
        <begin position="157"/>
        <end position="179"/>
    </location>
</feature>
<keyword evidence="4" id="KW-1185">Reference proteome</keyword>
<protein>
    <submittedName>
        <fullName evidence="3">Uncharacterized protein</fullName>
    </submittedName>
</protein>
<gene>
    <name evidence="3" type="ORF">NQF87_01790</name>
</gene>
<keyword evidence="2" id="KW-0812">Transmembrane</keyword>
<keyword evidence="2" id="KW-1133">Transmembrane helix</keyword>
<evidence type="ECO:0000313" key="4">
    <source>
        <dbReference type="Proteomes" id="UP001165633"/>
    </source>
</evidence>
<dbReference type="Proteomes" id="UP001165633">
    <property type="component" value="Unassembled WGS sequence"/>
</dbReference>
<evidence type="ECO:0000256" key="1">
    <source>
        <dbReference type="SAM" id="Coils"/>
    </source>
</evidence>
<evidence type="ECO:0000256" key="2">
    <source>
        <dbReference type="SAM" id="Phobius"/>
    </source>
</evidence>
<comment type="caution">
    <text evidence="3">The sequence shown here is derived from an EMBL/GenBank/DDBJ whole genome shotgun (WGS) entry which is preliminary data.</text>
</comment>
<keyword evidence="1" id="KW-0175">Coiled coil</keyword>